<organism evidence="1">
    <name type="scientific">Arion vulgaris</name>
    <dbReference type="NCBI Taxonomy" id="1028688"/>
    <lineage>
        <taxon>Eukaryota</taxon>
        <taxon>Metazoa</taxon>
        <taxon>Spiralia</taxon>
        <taxon>Lophotrochozoa</taxon>
        <taxon>Mollusca</taxon>
        <taxon>Gastropoda</taxon>
        <taxon>Heterobranchia</taxon>
        <taxon>Euthyneura</taxon>
        <taxon>Panpulmonata</taxon>
        <taxon>Eupulmonata</taxon>
        <taxon>Stylommatophora</taxon>
        <taxon>Helicina</taxon>
        <taxon>Arionoidea</taxon>
        <taxon>Arionidae</taxon>
        <taxon>Arion</taxon>
    </lineage>
</organism>
<evidence type="ECO:0000313" key="1">
    <source>
        <dbReference type="EMBL" id="CEK78871.1"/>
    </source>
</evidence>
<sequence length="60" mass="7086">KLCGSYSALEHLWKVIYFDLIRSVILTLQINFFHDDDLAIWTESANKNYSTGEVRRKHTQ</sequence>
<protein>
    <submittedName>
        <fullName evidence="1">Uncharacterized protein</fullName>
    </submittedName>
</protein>
<feature type="non-terminal residue" evidence="1">
    <location>
        <position position="1"/>
    </location>
</feature>
<accession>A0A0B7AFN8</accession>
<name>A0A0B7AFN8_9EUPU</name>
<dbReference type="EMBL" id="HACG01032006">
    <property type="protein sequence ID" value="CEK78871.1"/>
    <property type="molecule type" value="Transcribed_RNA"/>
</dbReference>
<dbReference type="AlphaFoldDB" id="A0A0B7AFN8"/>
<gene>
    <name evidence="1" type="primary">ORF112374</name>
</gene>
<reference evidence="1" key="1">
    <citation type="submission" date="2014-12" db="EMBL/GenBank/DDBJ databases">
        <title>Insight into the proteome of Arion vulgaris.</title>
        <authorList>
            <person name="Aradska J."/>
            <person name="Bulat T."/>
            <person name="Smidak R."/>
            <person name="Sarate P."/>
            <person name="Gangsoo J."/>
            <person name="Sialana F."/>
            <person name="Bilban M."/>
            <person name="Lubec G."/>
        </authorList>
    </citation>
    <scope>NUCLEOTIDE SEQUENCE</scope>
    <source>
        <tissue evidence="1">Skin</tissue>
    </source>
</reference>
<proteinExistence type="predicted"/>